<keyword evidence="2" id="KW-0378">Hydrolase</keyword>
<dbReference type="Gene3D" id="3.30.1330.40">
    <property type="entry name" value="RutC-like"/>
    <property type="match status" value="1"/>
</dbReference>
<dbReference type="SUPFAM" id="SSF55298">
    <property type="entry name" value="YjgF-like"/>
    <property type="match status" value="1"/>
</dbReference>
<name>A0ABV2QBP1_9BURK</name>
<dbReference type="EC" id="3.5.99.10" evidence="2"/>
<evidence type="ECO:0000313" key="3">
    <source>
        <dbReference type="Proteomes" id="UP001549320"/>
    </source>
</evidence>
<dbReference type="PANTHER" id="PTHR11803">
    <property type="entry name" value="2-IMINOBUTANOATE/2-IMINOPROPANOATE DEAMINASE RIDA"/>
    <property type="match status" value="1"/>
</dbReference>
<reference evidence="2 3" key="1">
    <citation type="submission" date="2024-06" db="EMBL/GenBank/DDBJ databases">
        <title>Sorghum-associated microbial communities from plants grown in Nebraska, USA.</title>
        <authorList>
            <person name="Schachtman D."/>
        </authorList>
    </citation>
    <scope>NUCLEOTIDE SEQUENCE [LARGE SCALE GENOMIC DNA]</scope>
    <source>
        <strain evidence="2 3">2709</strain>
    </source>
</reference>
<organism evidence="2 3">
    <name type="scientific">Ottowia thiooxydans</name>
    <dbReference type="NCBI Taxonomy" id="219182"/>
    <lineage>
        <taxon>Bacteria</taxon>
        <taxon>Pseudomonadati</taxon>
        <taxon>Pseudomonadota</taxon>
        <taxon>Betaproteobacteria</taxon>
        <taxon>Burkholderiales</taxon>
        <taxon>Comamonadaceae</taxon>
        <taxon>Ottowia</taxon>
    </lineage>
</organism>
<evidence type="ECO:0000313" key="2">
    <source>
        <dbReference type="EMBL" id="MET4578439.1"/>
    </source>
</evidence>
<dbReference type="RefSeq" id="WP_354445700.1">
    <property type="nucleotide sequence ID" value="NZ_JBEPSH010000007.1"/>
</dbReference>
<accession>A0ABV2QBP1</accession>
<evidence type="ECO:0000256" key="1">
    <source>
        <dbReference type="ARBA" id="ARBA00010552"/>
    </source>
</evidence>
<comment type="caution">
    <text evidence="2">The sequence shown here is derived from an EMBL/GenBank/DDBJ whole genome shotgun (WGS) entry which is preliminary data.</text>
</comment>
<dbReference type="PROSITE" id="PS01094">
    <property type="entry name" value="UPF0076"/>
    <property type="match status" value="1"/>
</dbReference>
<gene>
    <name evidence="2" type="ORF">ABIE13_003555</name>
</gene>
<comment type="similarity">
    <text evidence="1">Belongs to the RutC family.</text>
</comment>
<dbReference type="InterPro" id="IPR019897">
    <property type="entry name" value="RidA_CS"/>
</dbReference>
<dbReference type="Proteomes" id="UP001549320">
    <property type="component" value="Unassembled WGS sequence"/>
</dbReference>
<dbReference type="InterPro" id="IPR035959">
    <property type="entry name" value="RutC-like_sf"/>
</dbReference>
<protein>
    <submittedName>
        <fullName evidence="2">2-iminobutanoate/2-iminopropanoate deaminase</fullName>
        <ecNumber evidence="2">3.5.99.10</ecNumber>
    </submittedName>
</protein>
<dbReference type="InterPro" id="IPR006175">
    <property type="entry name" value="YjgF/YER057c/UK114"/>
</dbReference>
<keyword evidence="3" id="KW-1185">Reference proteome</keyword>
<proteinExistence type="inferred from homology"/>
<dbReference type="EMBL" id="JBEPSH010000007">
    <property type="protein sequence ID" value="MET4578439.1"/>
    <property type="molecule type" value="Genomic_DNA"/>
</dbReference>
<dbReference type="PANTHER" id="PTHR11803:SF39">
    <property type="entry name" value="2-IMINOBUTANOATE_2-IMINOPROPANOATE DEAMINASE"/>
    <property type="match status" value="1"/>
</dbReference>
<dbReference type="Pfam" id="PF01042">
    <property type="entry name" value="Ribonuc_L-PSP"/>
    <property type="match status" value="1"/>
</dbReference>
<dbReference type="CDD" id="cd00448">
    <property type="entry name" value="YjgF_YER057c_UK114_family"/>
    <property type="match status" value="1"/>
</dbReference>
<sequence length="131" mass="14335">MPRIQYLNSPAFTQLGLPFSEIVRVDDTLYLSGQMGTLPGSLQLAPGGVEAESEQALRNVQQALEHHGFSMRDVVKCTVMLANMDDWPAFNAIYKQFFQQPYPARSAFGASGLALGGRLEIEVMAVVGDRS</sequence>
<dbReference type="GO" id="GO:0120241">
    <property type="term" value="F:2-iminobutanoate/2-iminopropanoate deaminase"/>
    <property type="evidence" value="ECO:0007669"/>
    <property type="project" value="UniProtKB-EC"/>
</dbReference>